<dbReference type="AlphaFoldDB" id="A0A1Y2GY70"/>
<organism evidence="2 3">
    <name type="scientific">Lobosporangium transversale</name>
    <dbReference type="NCBI Taxonomy" id="64571"/>
    <lineage>
        <taxon>Eukaryota</taxon>
        <taxon>Fungi</taxon>
        <taxon>Fungi incertae sedis</taxon>
        <taxon>Mucoromycota</taxon>
        <taxon>Mortierellomycotina</taxon>
        <taxon>Mortierellomycetes</taxon>
        <taxon>Mortierellales</taxon>
        <taxon>Mortierellaceae</taxon>
        <taxon>Lobosporangium</taxon>
    </lineage>
</organism>
<feature type="region of interest" description="Disordered" evidence="1">
    <location>
        <begin position="1"/>
        <end position="24"/>
    </location>
</feature>
<name>A0A1Y2GY70_9FUNG</name>
<keyword evidence="3" id="KW-1185">Reference proteome</keyword>
<accession>A0A1Y2GY70</accession>
<proteinExistence type="predicted"/>
<dbReference type="Proteomes" id="UP000193648">
    <property type="component" value="Unassembled WGS sequence"/>
</dbReference>
<gene>
    <name evidence="2" type="ORF">BCR41DRAFT_151895</name>
</gene>
<comment type="caution">
    <text evidence="2">The sequence shown here is derived from an EMBL/GenBank/DDBJ whole genome shotgun (WGS) entry which is preliminary data.</text>
</comment>
<evidence type="ECO:0000313" key="3">
    <source>
        <dbReference type="Proteomes" id="UP000193648"/>
    </source>
</evidence>
<evidence type="ECO:0000313" key="2">
    <source>
        <dbReference type="EMBL" id="ORZ27239.1"/>
    </source>
</evidence>
<sequence length="257" mass="29486">MRRASSAPRESLPPFHPPDSAESCVNDPLSWAQMKAKKGEDIEMPKFAAELEFHREEDAHPLFMQVLQSTTLPYIVRRRLLNRYKVWMASKGEEFWADQAIHHQVRMCTMLAVREILERSRPVTKKYISVNDATVVPLLSDNFEVRPNRIIFSSARTPLFNQGSGTSSPALSPPRRPVFNSDDDENEQEDGAVDEEDVTGTLEQLSSGDKDDESEVFGQPYSETVDMSWIKKRPEFAFRFPLTKDWSPTTRSSRRHL</sequence>
<feature type="compositionally biased region" description="Polar residues" evidence="1">
    <location>
        <begin position="161"/>
        <end position="170"/>
    </location>
</feature>
<dbReference type="OrthoDB" id="2370938at2759"/>
<feature type="compositionally biased region" description="Acidic residues" evidence="1">
    <location>
        <begin position="181"/>
        <end position="198"/>
    </location>
</feature>
<evidence type="ECO:0000256" key="1">
    <source>
        <dbReference type="SAM" id="MobiDB-lite"/>
    </source>
</evidence>
<protein>
    <submittedName>
        <fullName evidence="2">Uncharacterized protein</fullName>
    </submittedName>
</protein>
<dbReference type="EMBL" id="MCFF01000004">
    <property type="protein sequence ID" value="ORZ27239.1"/>
    <property type="molecule type" value="Genomic_DNA"/>
</dbReference>
<dbReference type="GeneID" id="33561449"/>
<dbReference type="InParanoid" id="A0A1Y2GY70"/>
<reference evidence="2 3" key="1">
    <citation type="submission" date="2016-07" db="EMBL/GenBank/DDBJ databases">
        <title>Pervasive Adenine N6-methylation of Active Genes in Fungi.</title>
        <authorList>
            <consortium name="DOE Joint Genome Institute"/>
            <person name="Mondo S.J."/>
            <person name="Dannebaum R.O."/>
            <person name="Kuo R.C."/>
            <person name="Labutti K."/>
            <person name="Haridas S."/>
            <person name="Kuo A."/>
            <person name="Salamov A."/>
            <person name="Ahrendt S.R."/>
            <person name="Lipzen A."/>
            <person name="Sullivan W."/>
            <person name="Andreopoulos W.B."/>
            <person name="Clum A."/>
            <person name="Lindquist E."/>
            <person name="Daum C."/>
            <person name="Ramamoorthy G.K."/>
            <person name="Gryganskyi A."/>
            <person name="Culley D."/>
            <person name="Magnuson J.K."/>
            <person name="James T.Y."/>
            <person name="O'Malley M.A."/>
            <person name="Stajich J.E."/>
            <person name="Spatafora J.W."/>
            <person name="Visel A."/>
            <person name="Grigoriev I.V."/>
        </authorList>
    </citation>
    <scope>NUCLEOTIDE SEQUENCE [LARGE SCALE GENOMIC DNA]</scope>
    <source>
        <strain evidence="2 3">NRRL 3116</strain>
    </source>
</reference>
<feature type="region of interest" description="Disordered" evidence="1">
    <location>
        <begin position="161"/>
        <end position="219"/>
    </location>
</feature>
<dbReference type="RefSeq" id="XP_021884966.1">
    <property type="nucleotide sequence ID" value="XM_022019604.1"/>
</dbReference>